<gene>
    <name evidence="12" type="ORF">CERSUDRAFT_51699</name>
</gene>
<name>M2PL60_CERS8</name>
<dbReference type="OrthoDB" id="6683853at2759"/>
<keyword evidence="9 11" id="KW-0496">Mitochondrion</keyword>
<sequence length="103" mass="11972">MRPTQVRLGEMPGRKPYPQNEWWGSHGVTHQKGIIQYSLSPVRQRACKNMIQNYIFNGYRRLSAQFAYWIVPVAIGFGTYTWAKRYDTYINSKEAHVAGHAHS</sequence>
<evidence type="ECO:0000256" key="11">
    <source>
        <dbReference type="RuleBase" id="RU368118"/>
    </source>
</evidence>
<evidence type="ECO:0000256" key="5">
    <source>
        <dbReference type="ARBA" id="ARBA00022692"/>
    </source>
</evidence>
<dbReference type="Pfam" id="PF02939">
    <property type="entry name" value="UcrQ"/>
    <property type="match status" value="1"/>
</dbReference>
<dbReference type="GO" id="GO:0005743">
    <property type="term" value="C:mitochondrial inner membrane"/>
    <property type="evidence" value="ECO:0007669"/>
    <property type="project" value="UniProtKB-SubCell"/>
</dbReference>
<keyword evidence="6 11" id="KW-0999">Mitochondrion inner membrane</keyword>
<dbReference type="InterPro" id="IPR036642">
    <property type="entry name" value="Cyt_bc1_su8_sf"/>
</dbReference>
<dbReference type="GO" id="GO:0045275">
    <property type="term" value="C:respiratory chain complex III"/>
    <property type="evidence" value="ECO:0007669"/>
    <property type="project" value="UniProtKB-UniRule"/>
</dbReference>
<protein>
    <recommendedName>
        <fullName evidence="11">Cytochrome b-c1 complex subunit 8</fullName>
    </recommendedName>
    <alternativeName>
        <fullName evidence="11">Complex III subunit 8</fullName>
    </alternativeName>
</protein>
<keyword evidence="3 11" id="KW-0813">Transport</keyword>
<comment type="subunit">
    <text evidence="11">Component of the ubiquinol-cytochrome c oxidoreductase (cytochrome b-c1 complex, complex III, CIII), a multisubunit enzyme composed of 3 respiratory subunits cytochrome b, cytochrome c1 and Rieske protein, 2 core protein subunits, and additional low-molecular weight protein subunits. The complex exists as an obligatory dimer and forms supercomplexes (SCs) in the inner mitochondrial membrane with cytochrome c oxidase (complex IV, CIV).</text>
</comment>
<reference evidence="12 13" key="1">
    <citation type="journal article" date="2012" name="Proc. Natl. Acad. Sci. U.S.A.">
        <title>Comparative genomics of Ceriporiopsis subvermispora and Phanerochaete chrysosporium provide insight into selective ligninolysis.</title>
        <authorList>
            <person name="Fernandez-Fueyo E."/>
            <person name="Ruiz-Duenas F.J."/>
            <person name="Ferreira P."/>
            <person name="Floudas D."/>
            <person name="Hibbett D.S."/>
            <person name="Canessa P."/>
            <person name="Larrondo L.F."/>
            <person name="James T.Y."/>
            <person name="Seelenfreund D."/>
            <person name="Lobos S."/>
            <person name="Polanco R."/>
            <person name="Tello M."/>
            <person name="Honda Y."/>
            <person name="Watanabe T."/>
            <person name="Watanabe T."/>
            <person name="Ryu J.S."/>
            <person name="Kubicek C.P."/>
            <person name="Schmoll M."/>
            <person name="Gaskell J."/>
            <person name="Hammel K.E."/>
            <person name="St John F.J."/>
            <person name="Vanden Wymelenberg A."/>
            <person name="Sabat G."/>
            <person name="Splinter BonDurant S."/>
            <person name="Syed K."/>
            <person name="Yadav J.S."/>
            <person name="Doddapaneni H."/>
            <person name="Subramanian V."/>
            <person name="Lavin J.L."/>
            <person name="Oguiza J.A."/>
            <person name="Perez G."/>
            <person name="Pisabarro A.G."/>
            <person name="Ramirez L."/>
            <person name="Santoyo F."/>
            <person name="Master E."/>
            <person name="Coutinho P.M."/>
            <person name="Henrissat B."/>
            <person name="Lombard V."/>
            <person name="Magnuson J.K."/>
            <person name="Kuees U."/>
            <person name="Hori C."/>
            <person name="Igarashi K."/>
            <person name="Samejima M."/>
            <person name="Held B.W."/>
            <person name="Barry K.W."/>
            <person name="LaButti K.M."/>
            <person name="Lapidus A."/>
            <person name="Lindquist E.A."/>
            <person name="Lucas S.M."/>
            <person name="Riley R."/>
            <person name="Salamov A.A."/>
            <person name="Hoffmeister D."/>
            <person name="Schwenk D."/>
            <person name="Hadar Y."/>
            <person name="Yarden O."/>
            <person name="de Vries R.P."/>
            <person name="Wiebenga A."/>
            <person name="Stenlid J."/>
            <person name="Eastwood D."/>
            <person name="Grigoriev I.V."/>
            <person name="Berka R.M."/>
            <person name="Blanchette R.A."/>
            <person name="Kersten P."/>
            <person name="Martinez A.T."/>
            <person name="Vicuna R."/>
            <person name="Cullen D."/>
        </authorList>
    </citation>
    <scope>NUCLEOTIDE SEQUENCE [LARGE SCALE GENOMIC DNA]</scope>
    <source>
        <strain evidence="12 13">B</strain>
    </source>
</reference>
<accession>M2PL60</accession>
<dbReference type="InterPro" id="IPR004205">
    <property type="entry name" value="Cyt_bc1_su8"/>
</dbReference>
<dbReference type="Proteomes" id="UP000016930">
    <property type="component" value="Unassembled WGS sequence"/>
</dbReference>
<dbReference type="AlphaFoldDB" id="M2PL60"/>
<evidence type="ECO:0000256" key="2">
    <source>
        <dbReference type="ARBA" id="ARBA00007668"/>
    </source>
</evidence>
<evidence type="ECO:0000313" key="13">
    <source>
        <dbReference type="Proteomes" id="UP000016930"/>
    </source>
</evidence>
<keyword evidence="7 11" id="KW-0249">Electron transport</keyword>
<comment type="similarity">
    <text evidence="2 11">Belongs to the UQCRQ/QCR8 family.</text>
</comment>
<evidence type="ECO:0000256" key="7">
    <source>
        <dbReference type="ARBA" id="ARBA00022982"/>
    </source>
</evidence>
<evidence type="ECO:0000256" key="8">
    <source>
        <dbReference type="ARBA" id="ARBA00022989"/>
    </source>
</evidence>
<proteinExistence type="inferred from homology"/>
<evidence type="ECO:0000313" key="12">
    <source>
        <dbReference type="EMBL" id="EMD37039.1"/>
    </source>
</evidence>
<evidence type="ECO:0000256" key="10">
    <source>
        <dbReference type="ARBA" id="ARBA00023136"/>
    </source>
</evidence>
<evidence type="ECO:0000256" key="1">
    <source>
        <dbReference type="ARBA" id="ARBA00004434"/>
    </source>
</evidence>
<evidence type="ECO:0000256" key="3">
    <source>
        <dbReference type="ARBA" id="ARBA00022448"/>
    </source>
</evidence>
<comment type="function">
    <text evidence="11">Component of the ubiquinol-cytochrome c oxidoreductase, a multisubunit transmembrane complex that is part of the mitochondrial electron transport chain which drives oxidative phosphorylation. The complex plays an important role in the uptake of multiple carbon sources present in different host niches.</text>
</comment>
<dbReference type="SUPFAM" id="SSF81508">
    <property type="entry name" value="Ubiquinone-binding protein QP-C of cytochrome bc1 complex (Ubiquinol-cytochrome c reductase)"/>
    <property type="match status" value="1"/>
</dbReference>
<dbReference type="Gene3D" id="1.20.5.210">
    <property type="entry name" value="Cytochrome b-c1 complex subunit 8"/>
    <property type="match status" value="1"/>
</dbReference>
<keyword evidence="8 11" id="KW-1133">Transmembrane helix</keyword>
<comment type="subcellular location">
    <subcellularLocation>
        <location evidence="1 11">Mitochondrion inner membrane</location>
        <topology evidence="1 11">Single-pass membrane protein</topology>
    </subcellularLocation>
</comment>
<feature type="transmembrane region" description="Helical" evidence="11">
    <location>
        <begin position="66"/>
        <end position="83"/>
    </location>
</feature>
<dbReference type="PANTHER" id="PTHR12119:SF2">
    <property type="entry name" value="CYTOCHROME B-C1 COMPLEX SUBUNIT 8"/>
    <property type="match status" value="1"/>
</dbReference>
<dbReference type="PANTHER" id="PTHR12119">
    <property type="entry name" value="UBIQUINOL-CYTOCHROME C REDUCTASE COMPLEX UBIQUINONE-BINDING PROTEIN QP-C"/>
    <property type="match status" value="1"/>
</dbReference>
<organism evidence="12 13">
    <name type="scientific">Ceriporiopsis subvermispora (strain B)</name>
    <name type="common">White-rot fungus</name>
    <name type="synonym">Gelatoporia subvermispora</name>
    <dbReference type="NCBI Taxonomy" id="914234"/>
    <lineage>
        <taxon>Eukaryota</taxon>
        <taxon>Fungi</taxon>
        <taxon>Dikarya</taxon>
        <taxon>Basidiomycota</taxon>
        <taxon>Agaricomycotina</taxon>
        <taxon>Agaricomycetes</taxon>
        <taxon>Polyporales</taxon>
        <taxon>Gelatoporiaceae</taxon>
        <taxon>Gelatoporia</taxon>
    </lineage>
</organism>
<evidence type="ECO:0000256" key="4">
    <source>
        <dbReference type="ARBA" id="ARBA00022660"/>
    </source>
</evidence>
<keyword evidence="10 11" id="KW-0472">Membrane</keyword>
<evidence type="ECO:0000256" key="9">
    <source>
        <dbReference type="ARBA" id="ARBA00023128"/>
    </source>
</evidence>
<dbReference type="GO" id="GO:0006122">
    <property type="term" value="P:mitochondrial electron transport, ubiquinol to cytochrome c"/>
    <property type="evidence" value="ECO:0007669"/>
    <property type="project" value="UniProtKB-UniRule"/>
</dbReference>
<keyword evidence="5 11" id="KW-0812">Transmembrane</keyword>
<dbReference type="HOGENOM" id="CLU_156007_0_0_1"/>
<dbReference type="STRING" id="914234.M2PL60"/>
<evidence type="ECO:0000256" key="6">
    <source>
        <dbReference type="ARBA" id="ARBA00022792"/>
    </source>
</evidence>
<dbReference type="FunFam" id="1.20.5.210:FF:000001">
    <property type="entry name" value="Cytochrome b-c1 complex subunit 8"/>
    <property type="match status" value="1"/>
</dbReference>
<keyword evidence="13" id="KW-1185">Reference proteome</keyword>
<dbReference type="EMBL" id="KB445797">
    <property type="protein sequence ID" value="EMD37039.1"/>
    <property type="molecule type" value="Genomic_DNA"/>
</dbReference>
<keyword evidence="4 11" id="KW-0679">Respiratory chain</keyword>